<reference evidence="3" key="2">
    <citation type="submission" date="2021-09" db="EMBL/GenBank/DDBJ databases">
        <authorList>
            <person name="Gilroy R."/>
        </authorList>
    </citation>
    <scope>NUCLEOTIDE SEQUENCE</scope>
    <source>
        <strain evidence="3">CHK171-7178</strain>
    </source>
</reference>
<keyword evidence="3" id="KW-0282">Flagellum</keyword>
<dbReference type="Gene3D" id="2.40.10.220">
    <property type="entry name" value="predicted glycosyltransferase like domains"/>
    <property type="match status" value="1"/>
</dbReference>
<dbReference type="AlphaFoldDB" id="A0A921KCJ8"/>
<dbReference type="SUPFAM" id="SSF141371">
    <property type="entry name" value="PilZ domain-like"/>
    <property type="match status" value="2"/>
</dbReference>
<organism evidence="3 4">
    <name type="scientific">Sporosarcina psychrophila</name>
    <name type="common">Bacillus psychrophilus</name>
    <dbReference type="NCBI Taxonomy" id="1476"/>
    <lineage>
        <taxon>Bacteria</taxon>
        <taxon>Bacillati</taxon>
        <taxon>Bacillota</taxon>
        <taxon>Bacilli</taxon>
        <taxon>Bacillales</taxon>
        <taxon>Caryophanaceae</taxon>
        <taxon>Sporosarcina</taxon>
    </lineage>
</organism>
<dbReference type="InterPro" id="IPR009875">
    <property type="entry name" value="PilZ_domain"/>
</dbReference>
<accession>A0A921KCJ8</accession>
<dbReference type="Proteomes" id="UP000698173">
    <property type="component" value="Unassembled WGS sequence"/>
</dbReference>
<feature type="domain" description="PilZ" evidence="1">
    <location>
        <begin position="106"/>
        <end position="211"/>
    </location>
</feature>
<evidence type="ECO:0000259" key="2">
    <source>
        <dbReference type="Pfam" id="PF12945"/>
    </source>
</evidence>
<proteinExistence type="predicted"/>
<sequence>MDGWWLIMLLSIGTIVVLDKDFTKNSEKFKSKVVDMNDGLVMIDYPTHIETGKTAFFMDGTQLHVTFSDSKKVSYAFRTEVSGRLNKGIPMLKLSYPGDDQLLKIQRREFVRVESAIDIAIEKDGRFSQYVAADLSAGGVALTLPNQDVFKKGDILSLTIVLPFMNREIKYVKADARVIRIWEKDGRIIASLEFEKINQVDRQYVIRFCFERQLQMRDYN</sequence>
<dbReference type="Pfam" id="PF12945">
    <property type="entry name" value="PilZNR"/>
    <property type="match status" value="1"/>
</dbReference>
<evidence type="ECO:0000259" key="1">
    <source>
        <dbReference type="Pfam" id="PF07238"/>
    </source>
</evidence>
<feature type="domain" description="Type III secretion system flagellar brake protein YcgR PilZN" evidence="2">
    <location>
        <begin position="12"/>
        <end position="97"/>
    </location>
</feature>
<name>A0A921KCJ8_SPOPS</name>
<protein>
    <submittedName>
        <fullName evidence="3">Flagellar brake domain-containing protein</fullName>
    </submittedName>
</protein>
<gene>
    <name evidence="3" type="ORF">K8V56_04155</name>
</gene>
<keyword evidence="3" id="KW-0966">Cell projection</keyword>
<evidence type="ECO:0000313" key="4">
    <source>
        <dbReference type="Proteomes" id="UP000698173"/>
    </source>
</evidence>
<keyword evidence="3" id="KW-0969">Cilium</keyword>
<dbReference type="EMBL" id="DYWT01000068">
    <property type="protein sequence ID" value="HJF30958.1"/>
    <property type="molecule type" value="Genomic_DNA"/>
</dbReference>
<evidence type="ECO:0000313" key="3">
    <source>
        <dbReference type="EMBL" id="HJF30958.1"/>
    </source>
</evidence>
<comment type="caution">
    <text evidence="3">The sequence shown here is derived from an EMBL/GenBank/DDBJ whole genome shotgun (WGS) entry which is preliminary data.</text>
</comment>
<dbReference type="InterPro" id="IPR009926">
    <property type="entry name" value="T3SS_YcgR_PilZN"/>
</dbReference>
<reference evidence="3" key="1">
    <citation type="journal article" date="2021" name="PeerJ">
        <title>Extensive microbial diversity within the chicken gut microbiome revealed by metagenomics and culture.</title>
        <authorList>
            <person name="Gilroy R."/>
            <person name="Ravi A."/>
            <person name="Getino M."/>
            <person name="Pursley I."/>
            <person name="Horton D.L."/>
            <person name="Alikhan N.F."/>
            <person name="Baker D."/>
            <person name="Gharbi K."/>
            <person name="Hall N."/>
            <person name="Watson M."/>
            <person name="Adriaenssens E.M."/>
            <person name="Foster-Nyarko E."/>
            <person name="Jarju S."/>
            <person name="Secka A."/>
            <person name="Antonio M."/>
            <person name="Oren A."/>
            <person name="Chaudhuri R.R."/>
            <person name="La Ragione R."/>
            <person name="Hildebrand F."/>
            <person name="Pallen M.J."/>
        </authorList>
    </citation>
    <scope>NUCLEOTIDE SEQUENCE</scope>
    <source>
        <strain evidence="3">CHK171-7178</strain>
    </source>
</reference>
<dbReference type="Pfam" id="PF07238">
    <property type="entry name" value="PilZ"/>
    <property type="match status" value="1"/>
</dbReference>
<dbReference type="GO" id="GO:0035438">
    <property type="term" value="F:cyclic-di-GMP binding"/>
    <property type="evidence" value="ECO:0007669"/>
    <property type="project" value="InterPro"/>
</dbReference>